<dbReference type="PANTHER" id="PTHR48125:SF10">
    <property type="entry name" value="OS12G0136300 PROTEIN"/>
    <property type="match status" value="1"/>
</dbReference>
<evidence type="ECO:0000256" key="1">
    <source>
        <dbReference type="SAM" id="MobiDB-lite"/>
    </source>
</evidence>
<feature type="transmembrane region" description="Helical" evidence="2">
    <location>
        <begin position="153"/>
        <end position="173"/>
    </location>
</feature>
<feature type="domain" description="Pyrrolo-quinoline quinone repeat" evidence="3">
    <location>
        <begin position="805"/>
        <end position="962"/>
    </location>
</feature>
<dbReference type="InterPro" id="IPR011990">
    <property type="entry name" value="TPR-like_helical_dom_sf"/>
</dbReference>
<feature type="compositionally biased region" description="Pro residues" evidence="1">
    <location>
        <begin position="47"/>
        <end position="72"/>
    </location>
</feature>
<dbReference type="Gene3D" id="1.25.40.10">
    <property type="entry name" value="Tetratricopeptide repeat domain"/>
    <property type="match status" value="1"/>
</dbReference>
<protein>
    <recommendedName>
        <fullName evidence="3">Pyrrolo-quinoline quinone repeat domain-containing protein</fullName>
    </recommendedName>
</protein>
<dbReference type="KEGG" id="gms:SOIL9_37920"/>
<dbReference type="Proteomes" id="UP000464178">
    <property type="component" value="Chromosome"/>
</dbReference>
<sequence length="1217" mass="128714">MSIVAQCPHCETRFNLQPEMNGKSMRCPNLECRQVFTVQAMEAVAPPAPIPELPPEPKAPPRSPAPLPPPPRAKSSKSAKPAVVEARVVEATIVEAAVVAPPKMKEVVWSEGTDIPPPPLPKKGKKPLKADTTDDVDDDFIVRRKKKSNRRPMILAGMGITIVALIGFSLLYIDRVGRLKEVQLADKANEEYKKGDYGSSAKLYDKLSKDYPDSKRIDEYKFFADLSEMQTVVRSVTNRNDYAPAVTRLNAFIEAHKESPLAKPATGYGHDVLEAGKKLGEDIAGFAGDRVKAFQANRTKSDELPLADKAIANGRELLPVLDPFRGPDDPPLDKIRSALDQTEKDVKRERDRSAAIARARTQLEKPTDALIQSAEADLRTAGFLEDDEAQKLIAAAKGKLLDLVQFVEEPAAAQPPPPTAAASLLFTTPVGKMKPRESGPGDATTVFLCVARGILYAFNEDTGALIWATRVGPDVTDPPPVARVDLERGPTDLAVVTSNVGNAPAVVGYELRANKLVWYQPLPAAPAGPAVVVGNHAFVPLRDTTGSVYEFDLKTGLRIGYIRFGQSVAERGLVARPGTNLLYVAADARRVYAIDAGGRDDAGNRINPRCVQVIATGHLAGTLKVPPLFIGPEGIEPAERWMVLSQADGTTVTKLRVFSVGAISPPPADGSTVPETPAVPVVALPVPGWVWFPPVSDGERLAVASDTGQLRLFGVNQAGNLDKPLFPLPAPAQAPVADDKPLRGLVIPVGESEYWLLSGGYVQKARLALVPSRGQEVVLAGPRLNVGEPVHAAQINARKDTACFVVRSPNSSGCRAVAFDLRSGEVRWQRQLGLVPAKTSAEQFVAPIPQGDNFVLVDEDGGIVVVPAASGVQLGETLTAPDGWVIAPTPTNATGPTVVASTADGKLVFAVTPVAGTEGAKFVVRQVAGGKLVQQDEVNAPAALAGQPAVVGGILYIPTADGFVNRFTPGAGVANPASLTPGPAWRSDRPPANAVCSVTVVSESSFVTSDGGKKLNRWEWGNAANARWSPAGTWELQERVAGSGVALPPAEPGGPPRFMVADTSGSVQLFAADKPGQQLRRWRSPQPGRPSSALVAQPADAARVVVTHVIDGKWAVALNPDNEDVLWTAHTSDDANGAIMGAPQPAGENRWIVTDLAGRIVLIDGANGDALARLNAGLPGGVPATASSVAANTVLTQLSDGSAVVVELPKKEPPKKE</sequence>
<keyword evidence="2" id="KW-1133">Transmembrane helix</keyword>
<keyword evidence="2" id="KW-0472">Membrane</keyword>
<feature type="region of interest" description="Disordered" evidence="1">
    <location>
        <begin position="47"/>
        <end position="81"/>
    </location>
</feature>
<dbReference type="SUPFAM" id="SSF50998">
    <property type="entry name" value="Quinoprotein alcohol dehydrogenase-like"/>
    <property type="match status" value="3"/>
</dbReference>
<keyword evidence="2" id="KW-0812">Transmembrane</keyword>
<dbReference type="Pfam" id="PF13360">
    <property type="entry name" value="PQQ_2"/>
    <property type="match status" value="2"/>
</dbReference>
<dbReference type="EMBL" id="LR593886">
    <property type="protein sequence ID" value="VTR93922.1"/>
    <property type="molecule type" value="Genomic_DNA"/>
</dbReference>
<accession>A0A6P2D399</accession>
<dbReference type="Gene3D" id="2.130.10.10">
    <property type="entry name" value="YVTN repeat-like/Quinoprotein amine dehydrogenase"/>
    <property type="match status" value="2"/>
</dbReference>
<dbReference type="PANTHER" id="PTHR48125">
    <property type="entry name" value="LP07818P1"/>
    <property type="match status" value="1"/>
</dbReference>
<reference evidence="4 5" key="1">
    <citation type="submission" date="2019-05" db="EMBL/GenBank/DDBJ databases">
        <authorList>
            <consortium name="Science for Life Laboratories"/>
        </authorList>
    </citation>
    <scope>NUCLEOTIDE SEQUENCE [LARGE SCALE GENOMIC DNA]</scope>
    <source>
        <strain evidence="4">Soil9</strain>
    </source>
</reference>
<dbReference type="InterPro" id="IPR002372">
    <property type="entry name" value="PQQ_rpt_dom"/>
</dbReference>
<evidence type="ECO:0000313" key="5">
    <source>
        <dbReference type="Proteomes" id="UP000464178"/>
    </source>
</evidence>
<dbReference type="InterPro" id="IPR018391">
    <property type="entry name" value="PQQ_b-propeller_rpt"/>
</dbReference>
<gene>
    <name evidence="4" type="ORF">SOIL9_37920</name>
</gene>
<feature type="region of interest" description="Disordered" evidence="1">
    <location>
        <begin position="110"/>
        <end position="132"/>
    </location>
</feature>
<organism evidence="4 5">
    <name type="scientific">Gemmata massiliana</name>
    <dbReference type="NCBI Taxonomy" id="1210884"/>
    <lineage>
        <taxon>Bacteria</taxon>
        <taxon>Pseudomonadati</taxon>
        <taxon>Planctomycetota</taxon>
        <taxon>Planctomycetia</taxon>
        <taxon>Gemmatales</taxon>
        <taxon>Gemmataceae</taxon>
        <taxon>Gemmata</taxon>
    </lineage>
</organism>
<keyword evidence="5" id="KW-1185">Reference proteome</keyword>
<evidence type="ECO:0000313" key="4">
    <source>
        <dbReference type="EMBL" id="VTR93922.1"/>
    </source>
</evidence>
<evidence type="ECO:0000256" key="2">
    <source>
        <dbReference type="SAM" id="Phobius"/>
    </source>
</evidence>
<evidence type="ECO:0000259" key="3">
    <source>
        <dbReference type="Pfam" id="PF13360"/>
    </source>
</evidence>
<feature type="domain" description="Pyrrolo-quinoline quinone repeat" evidence="3">
    <location>
        <begin position="452"/>
        <end position="558"/>
    </location>
</feature>
<dbReference type="SMART" id="SM00564">
    <property type="entry name" value="PQQ"/>
    <property type="match status" value="3"/>
</dbReference>
<dbReference type="AlphaFoldDB" id="A0A6P2D399"/>
<proteinExistence type="predicted"/>
<name>A0A6P2D399_9BACT</name>
<dbReference type="InterPro" id="IPR011047">
    <property type="entry name" value="Quinoprotein_ADH-like_sf"/>
</dbReference>
<dbReference type="InterPro" id="IPR015943">
    <property type="entry name" value="WD40/YVTN_repeat-like_dom_sf"/>
</dbReference>
<dbReference type="RefSeq" id="WP_162668568.1">
    <property type="nucleotide sequence ID" value="NZ_LR593886.1"/>
</dbReference>